<protein>
    <submittedName>
        <fullName evidence="1">Uncharacterized protein</fullName>
    </submittedName>
</protein>
<sequence>MKWHQLTEDTKLDENNVWDFIQKNCQPYLKENPDWMTRPLYRGMSYRGDIQIKNIRSDRQPSDSNRFLHQLYDEAFMENGYALNRTNSIFCTGDREMAYKYGEAYVIFPIGNFAFVYSPTVKDLYLFSKTFYRRGFLKFDNENEKILTTDDLTEFLRNKSSADKLRDGPFSLRELMAWLNENVYTFGTLMAHTSSDLEELFDRLGFDRHYFYQKFGELYSNDSLDKAIRSNNEIMVSGSKYLAIQVDTFNHMKNNGAF</sequence>
<dbReference type="GeneID" id="40088411"/>
<accession>A0A2L0V056</accession>
<dbReference type="KEGG" id="vg:40088411"/>
<reference evidence="1 2" key="1">
    <citation type="submission" date="2017-06" db="EMBL/GenBank/DDBJ databases">
        <authorList>
            <person name="Kim H.J."/>
            <person name="Triplett B.A."/>
        </authorList>
    </citation>
    <scope>NUCLEOTIDE SEQUENCE [LARGE SCALE GENOMIC DNA]</scope>
</reference>
<name>A0A2L0V056_9CAUD</name>
<evidence type="ECO:0000313" key="2">
    <source>
        <dbReference type="Proteomes" id="UP000223025"/>
    </source>
</evidence>
<organism evidence="1 2">
    <name type="scientific">Agrobacterium phage Atu_ph07</name>
    <dbReference type="NCBI Taxonomy" id="2024264"/>
    <lineage>
        <taxon>Viruses</taxon>
        <taxon>Duplodnaviria</taxon>
        <taxon>Heunggongvirae</taxon>
        <taxon>Uroviricota</taxon>
        <taxon>Caudoviricetes</taxon>
        <taxon>Polybotosvirus</taxon>
        <taxon>Polybotosvirus Atuph07</taxon>
    </lineage>
</organism>
<proteinExistence type="predicted"/>
<dbReference type="RefSeq" id="YP_009612073.1">
    <property type="nucleotide sequence ID" value="NC_042013.1"/>
</dbReference>
<evidence type="ECO:0000313" key="1">
    <source>
        <dbReference type="EMBL" id="AUZ95167.1"/>
    </source>
</evidence>
<dbReference type="EMBL" id="MF403008">
    <property type="protein sequence ID" value="AUZ95167.1"/>
    <property type="molecule type" value="Genomic_DNA"/>
</dbReference>
<dbReference type="Proteomes" id="UP000223025">
    <property type="component" value="Segment"/>
</dbReference>
<keyword evidence="2" id="KW-1185">Reference proteome</keyword>